<evidence type="ECO:0000313" key="3">
    <source>
        <dbReference type="Proteomes" id="UP000776252"/>
    </source>
</evidence>
<reference evidence="2 3" key="1">
    <citation type="submission" date="2021-06" db="EMBL/GenBank/DDBJ databases">
        <title>Clostridia strains as spoilage organisms.</title>
        <authorList>
            <person name="Wambui J."/>
            <person name="Stephan R."/>
            <person name="Stevens M.J.A."/>
        </authorList>
    </citation>
    <scope>NUCLEOTIDE SEQUENCE [LARGE SCALE GENOMIC DNA]</scope>
    <source>
        <strain evidence="2 3">DSM 14204</strain>
    </source>
</reference>
<accession>A0ABS6BPD8</accession>
<evidence type="ECO:0008006" key="4">
    <source>
        <dbReference type="Google" id="ProtNLM"/>
    </source>
</evidence>
<keyword evidence="1" id="KW-1133">Transmembrane helix</keyword>
<comment type="caution">
    <text evidence="2">The sequence shown here is derived from an EMBL/GenBank/DDBJ whole genome shotgun (WGS) entry which is preliminary data.</text>
</comment>
<keyword evidence="3" id="KW-1185">Reference proteome</keyword>
<keyword evidence="1" id="KW-0472">Membrane</keyword>
<evidence type="ECO:0000313" key="2">
    <source>
        <dbReference type="EMBL" id="MBU3158776.1"/>
    </source>
</evidence>
<gene>
    <name evidence="2" type="ORF">KPL37_03175</name>
</gene>
<organism evidence="2 3">
    <name type="scientific">Clostridium frigoris</name>
    <dbReference type="NCBI Taxonomy" id="205327"/>
    <lineage>
        <taxon>Bacteria</taxon>
        <taxon>Bacillati</taxon>
        <taxon>Bacillota</taxon>
        <taxon>Clostridia</taxon>
        <taxon>Eubacteriales</taxon>
        <taxon>Clostridiaceae</taxon>
        <taxon>Clostridium</taxon>
    </lineage>
</organism>
<feature type="transmembrane region" description="Helical" evidence="1">
    <location>
        <begin position="20"/>
        <end position="42"/>
    </location>
</feature>
<keyword evidence="1" id="KW-0812">Transmembrane</keyword>
<dbReference type="RefSeq" id="WP_216145984.1">
    <property type="nucleotide sequence ID" value="NZ_JAHLDV010000004.1"/>
</dbReference>
<proteinExistence type="predicted"/>
<dbReference type="Proteomes" id="UP000776252">
    <property type="component" value="Unassembled WGS sequence"/>
</dbReference>
<dbReference type="EMBL" id="JAHLDV010000004">
    <property type="protein sequence ID" value="MBU3158776.1"/>
    <property type="molecule type" value="Genomic_DNA"/>
</dbReference>
<sequence>MVDLKGMSKQKKAEYIWEYYKFHIIGTLAALCIIISIIHGHITKPNYVFTLTILGNVVDTNKTNNLESQLTKVVVKDGSARKQARVSTMPLDGSKNTDPQITSQYMQKFIAQISVGELDVVILNKTMFETFAKEDMFLRLDNISGLNLTSLKGEKLHAIGTDKKYVVYAIDIKNNILLKKMGFDTKNKVIGIVGSTKQNYNSILVLQWLLNK</sequence>
<protein>
    <recommendedName>
        <fullName evidence="4">MacB-like periplasmic core domain-containing protein</fullName>
    </recommendedName>
</protein>
<evidence type="ECO:0000256" key="1">
    <source>
        <dbReference type="SAM" id="Phobius"/>
    </source>
</evidence>
<name>A0ABS6BPD8_9CLOT</name>